<dbReference type="InterPro" id="IPR015424">
    <property type="entry name" value="PyrdxlP-dep_Trfase"/>
</dbReference>
<dbReference type="PANTHER" id="PTHR30244">
    <property type="entry name" value="TRANSAMINASE"/>
    <property type="match status" value="1"/>
</dbReference>
<evidence type="ECO:0000313" key="3">
    <source>
        <dbReference type="EMBL" id="GAI27330.1"/>
    </source>
</evidence>
<evidence type="ECO:0000256" key="2">
    <source>
        <dbReference type="ARBA" id="ARBA00037999"/>
    </source>
</evidence>
<feature type="non-terminal residue" evidence="3">
    <location>
        <position position="282"/>
    </location>
</feature>
<dbReference type="AlphaFoldDB" id="X1NKJ1"/>
<comment type="caution">
    <text evidence="3">The sequence shown here is derived from an EMBL/GenBank/DDBJ whole genome shotgun (WGS) entry which is preliminary data.</text>
</comment>
<evidence type="ECO:0000256" key="1">
    <source>
        <dbReference type="ARBA" id="ARBA00022898"/>
    </source>
</evidence>
<comment type="similarity">
    <text evidence="2">Belongs to the DegT/DnrJ/EryC1 family.</text>
</comment>
<dbReference type="Gene3D" id="3.40.640.10">
    <property type="entry name" value="Type I PLP-dependent aspartate aminotransferase-like (Major domain)"/>
    <property type="match status" value="1"/>
</dbReference>
<dbReference type="GO" id="GO:0030170">
    <property type="term" value="F:pyridoxal phosphate binding"/>
    <property type="evidence" value="ECO:0007669"/>
    <property type="project" value="TreeGrafter"/>
</dbReference>
<proteinExistence type="inferred from homology"/>
<gene>
    <name evidence="3" type="ORF">S06H3_28243</name>
</gene>
<dbReference type="InterPro" id="IPR015421">
    <property type="entry name" value="PyrdxlP-dep_Trfase_major"/>
</dbReference>
<dbReference type="GO" id="GO:0008483">
    <property type="term" value="F:transaminase activity"/>
    <property type="evidence" value="ECO:0007669"/>
    <property type="project" value="TreeGrafter"/>
</dbReference>
<dbReference type="SUPFAM" id="SSF53383">
    <property type="entry name" value="PLP-dependent transferases"/>
    <property type="match status" value="1"/>
</dbReference>
<dbReference type="InterPro" id="IPR000653">
    <property type="entry name" value="DegT/StrS_aminotransferase"/>
</dbReference>
<dbReference type="CDD" id="cd00616">
    <property type="entry name" value="AHBA_syn"/>
    <property type="match status" value="1"/>
</dbReference>
<accession>X1NKJ1</accession>
<dbReference type="InterPro" id="IPR015422">
    <property type="entry name" value="PyrdxlP-dep_Trfase_small"/>
</dbReference>
<dbReference type="Gene3D" id="3.90.1150.10">
    <property type="entry name" value="Aspartate Aminotransferase, domain 1"/>
    <property type="match status" value="1"/>
</dbReference>
<evidence type="ECO:0008006" key="4">
    <source>
        <dbReference type="Google" id="ProtNLM"/>
    </source>
</evidence>
<reference evidence="3" key="1">
    <citation type="journal article" date="2014" name="Front. Microbiol.">
        <title>High frequency of phylogenetically diverse reductive dehalogenase-homologous genes in deep subseafloor sedimentary metagenomes.</title>
        <authorList>
            <person name="Kawai M."/>
            <person name="Futagami T."/>
            <person name="Toyoda A."/>
            <person name="Takaki Y."/>
            <person name="Nishi S."/>
            <person name="Hori S."/>
            <person name="Arai W."/>
            <person name="Tsubouchi T."/>
            <person name="Morono Y."/>
            <person name="Uchiyama I."/>
            <person name="Ito T."/>
            <person name="Fujiyama A."/>
            <person name="Inagaki F."/>
            <person name="Takami H."/>
        </authorList>
    </citation>
    <scope>NUCLEOTIDE SEQUENCE</scope>
    <source>
        <strain evidence="3">Expedition CK06-06</strain>
    </source>
</reference>
<name>X1NKJ1_9ZZZZ</name>
<dbReference type="PANTHER" id="PTHR30244:SF36">
    <property type="entry name" value="3-OXO-GLUCOSE-6-PHOSPHATE:GLUTAMATE AMINOTRANSFERASE"/>
    <property type="match status" value="1"/>
</dbReference>
<sequence>MGRQYRELKPEIDQAIQRVLDRGDFILGPEVGKFEEEFASFCGAAHAVGVGSGTEALTIALKAVDVGIDDEVVTVPNTFVATVEAICNVGALPALVDVNADTYTMDAAKLGDAHIQGAKAVVPVHLYGHPANMYQIREETKLPIVADCYQAHGAVYGQLPVGLWQAVSAFSFYPSKNLGAYGDGGALVTDDYELAEWIRWLRNHGEGHVVGYNSRLDELQAAVLRVKLRYLDAWTARRREIAETYNKLLGDLVHTPVEGPSAWHVYHLYVIEVDEHIRDDLV</sequence>
<organism evidence="3">
    <name type="scientific">marine sediment metagenome</name>
    <dbReference type="NCBI Taxonomy" id="412755"/>
    <lineage>
        <taxon>unclassified sequences</taxon>
        <taxon>metagenomes</taxon>
        <taxon>ecological metagenomes</taxon>
    </lineage>
</organism>
<protein>
    <recommendedName>
        <fullName evidence="4">Erythromycin biosynthesis sensory transduction protein eryC1</fullName>
    </recommendedName>
</protein>
<dbReference type="GO" id="GO:0000271">
    <property type="term" value="P:polysaccharide biosynthetic process"/>
    <property type="evidence" value="ECO:0007669"/>
    <property type="project" value="TreeGrafter"/>
</dbReference>
<keyword evidence="1" id="KW-0663">Pyridoxal phosphate</keyword>
<dbReference type="Pfam" id="PF01041">
    <property type="entry name" value="DegT_DnrJ_EryC1"/>
    <property type="match status" value="1"/>
</dbReference>
<dbReference type="EMBL" id="BARV01016462">
    <property type="protein sequence ID" value="GAI27330.1"/>
    <property type="molecule type" value="Genomic_DNA"/>
</dbReference>